<evidence type="ECO:0000256" key="2">
    <source>
        <dbReference type="SAM" id="Phobius"/>
    </source>
</evidence>
<reference evidence="6" key="1">
    <citation type="submission" date="2011-02" db="EMBL/GenBank/DDBJ databases">
        <title>The complete genome of Planctomyces brasiliensis DSM 5305.</title>
        <authorList>
            <person name="Lucas S."/>
            <person name="Copeland A."/>
            <person name="Lapidus A."/>
            <person name="Bruce D."/>
            <person name="Goodwin L."/>
            <person name="Pitluck S."/>
            <person name="Kyrpides N."/>
            <person name="Mavromatis K."/>
            <person name="Pagani I."/>
            <person name="Ivanova N."/>
            <person name="Ovchinnikova G."/>
            <person name="Lu M."/>
            <person name="Detter J.C."/>
            <person name="Han C."/>
            <person name="Land M."/>
            <person name="Hauser L."/>
            <person name="Markowitz V."/>
            <person name="Cheng J.-F."/>
            <person name="Hugenholtz P."/>
            <person name="Woyke T."/>
            <person name="Wu D."/>
            <person name="Tindall B."/>
            <person name="Pomrenke H.G."/>
            <person name="Brambilla E."/>
            <person name="Klenk H.-P."/>
            <person name="Eisen J.A."/>
        </authorList>
    </citation>
    <scope>NUCLEOTIDE SEQUENCE [LARGE SCALE GENOMIC DNA]</scope>
    <source>
        <strain evidence="6">ATCC 49424 / DSM 5305 / JCM 21570 / NBRC 103401 / IFAM 1448</strain>
    </source>
</reference>
<evidence type="ECO:0000259" key="4">
    <source>
        <dbReference type="Pfam" id="PF13579"/>
    </source>
</evidence>
<dbReference type="KEGG" id="pbs:Plabr_4164"/>
<dbReference type="InterPro" id="IPR001296">
    <property type="entry name" value="Glyco_trans_1"/>
</dbReference>
<proteinExistence type="predicted"/>
<accession>F0SI36</accession>
<dbReference type="OrthoDB" id="9811902at2"/>
<feature type="domain" description="Glycosyl transferase family 1" evidence="3">
    <location>
        <begin position="225"/>
        <end position="397"/>
    </location>
</feature>
<dbReference type="Pfam" id="PF13579">
    <property type="entry name" value="Glyco_trans_4_4"/>
    <property type="match status" value="1"/>
</dbReference>
<dbReference type="InterPro" id="IPR028098">
    <property type="entry name" value="Glyco_trans_4-like_N"/>
</dbReference>
<evidence type="ECO:0000259" key="3">
    <source>
        <dbReference type="Pfam" id="PF00534"/>
    </source>
</evidence>
<keyword evidence="1 5" id="KW-0808">Transferase</keyword>
<feature type="transmembrane region" description="Helical" evidence="2">
    <location>
        <begin position="91"/>
        <end position="111"/>
    </location>
</feature>
<protein>
    <submittedName>
        <fullName evidence="5">Glycosyl transferase group 1</fullName>
    </submittedName>
</protein>
<dbReference type="GO" id="GO:0009103">
    <property type="term" value="P:lipopolysaccharide biosynthetic process"/>
    <property type="evidence" value="ECO:0007669"/>
    <property type="project" value="TreeGrafter"/>
</dbReference>
<dbReference type="EMBL" id="CP002546">
    <property type="protein sequence ID" value="ADY61738.1"/>
    <property type="molecule type" value="Genomic_DNA"/>
</dbReference>
<evidence type="ECO:0000256" key="1">
    <source>
        <dbReference type="ARBA" id="ARBA00022679"/>
    </source>
</evidence>
<keyword evidence="2" id="KW-1133">Transmembrane helix</keyword>
<keyword evidence="2" id="KW-0472">Membrane</keyword>
<feature type="domain" description="Glycosyltransferase subfamily 4-like N-terminal" evidence="4">
    <location>
        <begin position="36"/>
        <end position="210"/>
    </location>
</feature>
<keyword evidence="6" id="KW-1185">Reference proteome</keyword>
<dbReference type="PANTHER" id="PTHR46401:SF2">
    <property type="entry name" value="GLYCOSYLTRANSFERASE WBBK-RELATED"/>
    <property type="match status" value="1"/>
</dbReference>
<keyword evidence="2" id="KW-0812">Transmembrane</keyword>
<dbReference type="STRING" id="756272.Plabr_4164"/>
<dbReference type="Pfam" id="PF00534">
    <property type="entry name" value="Glycos_transf_1"/>
    <property type="match status" value="1"/>
</dbReference>
<dbReference type="GO" id="GO:0016757">
    <property type="term" value="F:glycosyltransferase activity"/>
    <property type="evidence" value="ECO:0007669"/>
    <property type="project" value="InterPro"/>
</dbReference>
<dbReference type="AlphaFoldDB" id="F0SI36"/>
<dbReference type="Gene3D" id="3.40.50.2000">
    <property type="entry name" value="Glycogen Phosphorylase B"/>
    <property type="match status" value="2"/>
</dbReference>
<dbReference type="HOGENOM" id="CLU_009583_11_0_0"/>
<dbReference type="RefSeq" id="WP_013630443.1">
    <property type="nucleotide sequence ID" value="NC_015174.1"/>
</dbReference>
<name>F0SI36_RUBBR</name>
<dbReference type="CDD" id="cd03794">
    <property type="entry name" value="GT4_WbuB-like"/>
    <property type="match status" value="1"/>
</dbReference>
<sequence>MTVLQTQPDAASIAKPKVVFFNRSYWPDSEATGQLLTELAESLTDDFQIEVVAGQPNHVASSHDTSSLNSNVHNDVRISRVRHTRFRKHSFIGRMANLLSFTAGAFLRGLWLKSPSVVVMETDPFFLPLLGPWLSWNHKCKLVCYLQDIYPDIAIAVGKTRESFLTRTLRRWLFRAYRHAEAVIVLSDDMAQKCIRYGLPAEKVHVIENWANCERITPEKTENSFRKEHGLADKFVVMYSGNMGLAHQLEPIIEAAARLADSPDVAFVFVGEGAQKKKLESLARSRNLNAVQFLGYQPRESLSSSLSAANVQIVSMRPEAAGCVMPSKLYGILAAGTAVLAICPHNSDLANVVEEHRVGAVCTATDSVALGEEIANSIRELLSNPTKAEDQGRRARQLCLRSYDFNRQSSRIRDLISGLLPPAPAPVHNPDFA</sequence>
<evidence type="ECO:0000313" key="6">
    <source>
        <dbReference type="Proteomes" id="UP000006860"/>
    </source>
</evidence>
<dbReference type="eggNOG" id="COG0438">
    <property type="taxonomic scope" value="Bacteria"/>
</dbReference>
<dbReference type="SUPFAM" id="SSF53756">
    <property type="entry name" value="UDP-Glycosyltransferase/glycogen phosphorylase"/>
    <property type="match status" value="1"/>
</dbReference>
<evidence type="ECO:0000313" key="5">
    <source>
        <dbReference type="EMBL" id="ADY61738.1"/>
    </source>
</evidence>
<organism evidence="5 6">
    <name type="scientific">Rubinisphaera brasiliensis (strain ATCC 49424 / DSM 5305 / JCM 21570 / IAM 15109 / NBRC 103401 / IFAM 1448)</name>
    <name type="common">Planctomyces brasiliensis</name>
    <dbReference type="NCBI Taxonomy" id="756272"/>
    <lineage>
        <taxon>Bacteria</taxon>
        <taxon>Pseudomonadati</taxon>
        <taxon>Planctomycetota</taxon>
        <taxon>Planctomycetia</taxon>
        <taxon>Planctomycetales</taxon>
        <taxon>Planctomycetaceae</taxon>
        <taxon>Rubinisphaera</taxon>
    </lineage>
</organism>
<dbReference type="PANTHER" id="PTHR46401">
    <property type="entry name" value="GLYCOSYLTRANSFERASE WBBK-RELATED"/>
    <property type="match status" value="1"/>
</dbReference>
<dbReference type="Proteomes" id="UP000006860">
    <property type="component" value="Chromosome"/>
</dbReference>
<gene>
    <name evidence="5" type="ordered locus">Plabr_4164</name>
</gene>